<proteinExistence type="predicted"/>
<feature type="chain" id="PRO_5037828419" description="Twin-arginine translocation pathway signal protein" evidence="1">
    <location>
        <begin position="21"/>
        <end position="168"/>
    </location>
</feature>
<evidence type="ECO:0000313" key="3">
    <source>
        <dbReference type="Proteomes" id="UP000678374"/>
    </source>
</evidence>
<evidence type="ECO:0000313" key="2">
    <source>
        <dbReference type="EMBL" id="MBQ0959271.1"/>
    </source>
</evidence>
<gene>
    <name evidence="2" type="ORF">KAK06_09950</name>
</gene>
<accession>A0A940YJM7</accession>
<evidence type="ECO:0000256" key="1">
    <source>
        <dbReference type="SAM" id="SignalP"/>
    </source>
</evidence>
<evidence type="ECO:0008006" key="4">
    <source>
        <dbReference type="Google" id="ProtNLM"/>
    </source>
</evidence>
<name>A0A940YJM7_9BURK</name>
<organism evidence="2 3">
    <name type="scientific">Ideonella aquatica</name>
    <dbReference type="NCBI Taxonomy" id="2824119"/>
    <lineage>
        <taxon>Bacteria</taxon>
        <taxon>Pseudomonadati</taxon>
        <taxon>Pseudomonadota</taxon>
        <taxon>Betaproteobacteria</taxon>
        <taxon>Burkholderiales</taxon>
        <taxon>Sphaerotilaceae</taxon>
        <taxon>Ideonella</taxon>
    </lineage>
</organism>
<dbReference type="AlphaFoldDB" id="A0A940YJM7"/>
<keyword evidence="3" id="KW-1185">Reference proteome</keyword>
<keyword evidence="1" id="KW-0732">Signal</keyword>
<dbReference type="RefSeq" id="WP_210801820.1">
    <property type="nucleotide sequence ID" value="NZ_JAGQDE010000007.1"/>
</dbReference>
<protein>
    <recommendedName>
        <fullName evidence="4">Twin-arginine translocation pathway signal protein</fullName>
    </recommendedName>
</protein>
<dbReference type="Proteomes" id="UP000678374">
    <property type="component" value="Unassembled WGS sequence"/>
</dbReference>
<reference evidence="2" key="1">
    <citation type="submission" date="2021-04" db="EMBL/GenBank/DDBJ databases">
        <title>The genome sequence of Ideonella sp. 4Y11.</title>
        <authorList>
            <person name="Liu Y."/>
        </authorList>
    </citation>
    <scope>NUCLEOTIDE SEQUENCE</scope>
    <source>
        <strain evidence="2">4Y11</strain>
    </source>
</reference>
<feature type="signal peptide" evidence="1">
    <location>
        <begin position="1"/>
        <end position="20"/>
    </location>
</feature>
<comment type="caution">
    <text evidence="2">The sequence shown here is derived from an EMBL/GenBank/DDBJ whole genome shotgun (WGS) entry which is preliminary data.</text>
</comment>
<sequence length="168" mass="17455">MQRRTLLTLGLVSGTALALAGAGAAVWTPGWRDGRLSEPARALFAGVARAVLDGVLPQDAAVQAVALKAHLDRLDTLIAGLPPATRAELSDLLALLGTAPGRWALAGLGSAWSEASTADLQAALQAMRVSGSAVRRQVYQALRDLSNGAWFADAGTWTVLGYPGPYRL</sequence>
<dbReference type="EMBL" id="JAGQDE010000007">
    <property type="protein sequence ID" value="MBQ0959271.1"/>
    <property type="molecule type" value="Genomic_DNA"/>
</dbReference>